<reference evidence="3 4" key="1">
    <citation type="journal article" date="2017" name="Nat. Microbiol.">
        <title>Natural product diversity associated with the nematode symbionts Photorhabdus and Xenorhabdus.</title>
        <authorList>
            <person name="Tobias N.J."/>
            <person name="Wolff H."/>
            <person name="Djahanschiri B."/>
            <person name="Grundmann F."/>
            <person name="Kronenwerth M."/>
            <person name="Shi Y.M."/>
            <person name="Simonyi S."/>
            <person name="Grun P."/>
            <person name="Shapiro-Ilan D."/>
            <person name="Pidot S.J."/>
            <person name="Stinear T.P."/>
            <person name="Ebersberger I."/>
            <person name="Bode H.B."/>
        </authorList>
    </citation>
    <scope>NUCLEOTIDE SEQUENCE [LARGE SCALE GENOMIC DNA]</scope>
    <source>
        <strain evidence="3 4">DSM 17904</strain>
    </source>
</reference>
<evidence type="ECO:0000313" key="3">
    <source>
        <dbReference type="EMBL" id="PHM64609.1"/>
    </source>
</evidence>
<name>A0A2D0KMD9_9GAMM</name>
<evidence type="ECO:0000256" key="1">
    <source>
        <dbReference type="ARBA" id="ARBA00010116"/>
    </source>
</evidence>
<accession>A0A2D0KMD9</accession>
<sequence length="905" mass="97839">MATVNKNNLSDSIVTATLSVPNETTVIYGQQFYLDVTLSSELYFPQGLFLDVTAKSAGITIVPIGEAPVSSGSEKSIVGHYKVAIDVSDANTITDGLVLFTVKFSSSEIVGYDNDFKYSVKKIIRGSLQLKPNKLVCVIPEKYSDPKINDPQDNYFLYEAKLLEDTGGDASSTPLKKALIYLVSSPDTDINRDIIITSDSDENTGQLINYIPVKYNENDFISLISDEQSGKIRFRVYSNNKPIGSDTNYKPTILSLGCEILDHNPVQMSESVFFITPRPFLNIDDLEKLYIPSADGGVIHGAPGKSSFVGIIQNNINYKDNDRLLFFTKEKNNIPDVNSLIPPIYRMEGVIDNYSYNIPFEYFKNNVWTEIFYVITNRGYTHYSISEKIKYIGVDSVQYTLKFELIHGNEIVGGNMQSQKVQAILTGTGEGVNTANRKLNLSIDGSASFKEDSRVQTISVITGESGKISFELYDSNHAGETVTLTGELDIDKKTKATKRIHFPSIKVESISLQPENNIVAVGSTVWLTATVKETGGITQEGIEVAFSADNGVTLNPFSATTDEYGVALTQVTSNHVVATTVTATAMGKNAMAHIDFVQIESISLQPENITIVVGGSVQLTATVMVTGSIALSGIEVNFTTDAPYYLNMVYPMSAKTNYKGQAMTRCSSMEGLITATATALGKSATAQIYGAIVNSISLQPENSFVPVGTSASLTAKIIEEAEGVEIVFNADNKGITLVPLSNTTNAKGEATTQITSNQEGSTTVTASVPMHMMQWIDPSVHSTAHVTFAKPYIITIAPDNAELGEGGSVTFSIGVKGLNDNVSGNVEVSVSAFYVTFSQPSGSVWLGGAWFHTVATLSEPTAIIQHDMFETVTVTVKDSQGYVQHAYAKINLLQSGAYGGGVGLE</sequence>
<organism evidence="3 4">
    <name type="scientific">Xenorhabdus stockiae</name>
    <dbReference type="NCBI Taxonomy" id="351614"/>
    <lineage>
        <taxon>Bacteria</taxon>
        <taxon>Pseudomonadati</taxon>
        <taxon>Pseudomonadota</taxon>
        <taxon>Gammaproteobacteria</taxon>
        <taxon>Enterobacterales</taxon>
        <taxon>Morganellaceae</taxon>
        <taxon>Xenorhabdus</taxon>
    </lineage>
</organism>
<dbReference type="InterPro" id="IPR008964">
    <property type="entry name" value="Invasin/intimin_cell_adhesion"/>
</dbReference>
<dbReference type="SMART" id="SM00634">
    <property type="entry name" value="BID_1"/>
    <property type="match status" value="3"/>
</dbReference>
<evidence type="ECO:0000313" key="4">
    <source>
        <dbReference type="Proteomes" id="UP000222366"/>
    </source>
</evidence>
<feature type="domain" description="Big-1" evidence="2">
    <location>
        <begin position="508"/>
        <end position="597"/>
    </location>
</feature>
<dbReference type="EMBL" id="NJAJ01000027">
    <property type="protein sequence ID" value="PHM64609.1"/>
    <property type="molecule type" value="Genomic_DNA"/>
</dbReference>
<gene>
    <name evidence="3" type="ORF">Xsto_02884</name>
</gene>
<dbReference type="InterPro" id="IPR013783">
    <property type="entry name" value="Ig-like_fold"/>
</dbReference>
<comment type="similarity">
    <text evidence="1">Belongs to the intimin/invasin family.</text>
</comment>
<dbReference type="Pfam" id="PF02369">
    <property type="entry name" value="Big_1"/>
    <property type="match status" value="1"/>
</dbReference>
<protein>
    <submittedName>
        <fullName evidence="3">Inverse autotransporter beta-barrel domain-containing protein</fullName>
    </submittedName>
</protein>
<dbReference type="RefSeq" id="WP_099125459.1">
    <property type="nucleotide sequence ID" value="NZ_CAWNRH010000101.1"/>
</dbReference>
<dbReference type="InterPro" id="IPR003344">
    <property type="entry name" value="Big_1_dom"/>
</dbReference>
<keyword evidence="4" id="KW-1185">Reference proteome</keyword>
<dbReference type="Gene3D" id="2.60.40.10">
    <property type="entry name" value="Immunoglobulins"/>
    <property type="match status" value="3"/>
</dbReference>
<comment type="caution">
    <text evidence="3">The sequence shown here is derived from an EMBL/GenBank/DDBJ whole genome shotgun (WGS) entry which is preliminary data.</text>
</comment>
<dbReference type="SUPFAM" id="SSF49373">
    <property type="entry name" value="Invasin/intimin cell-adhesion fragments"/>
    <property type="match status" value="3"/>
</dbReference>
<dbReference type="AlphaFoldDB" id="A0A2D0KMD9"/>
<dbReference type="PROSITE" id="PS51127">
    <property type="entry name" value="BIG1"/>
    <property type="match status" value="1"/>
</dbReference>
<dbReference type="Proteomes" id="UP000222366">
    <property type="component" value="Unassembled WGS sequence"/>
</dbReference>
<evidence type="ECO:0000259" key="2">
    <source>
        <dbReference type="PROSITE" id="PS51127"/>
    </source>
</evidence>
<proteinExistence type="inferred from homology"/>